<protein>
    <submittedName>
        <fullName evidence="2">Uncharacterized protein</fullName>
    </submittedName>
</protein>
<keyword evidence="3" id="KW-1185">Reference proteome</keyword>
<dbReference type="RefSeq" id="WP_256619666.1">
    <property type="nucleotide sequence ID" value="NZ_JANIBC010000008.1"/>
</dbReference>
<accession>A0A9X2RJB9</accession>
<gene>
    <name evidence="2" type="ORF">NOG11_10250</name>
</gene>
<dbReference type="Proteomes" id="UP001142610">
    <property type="component" value="Unassembled WGS sequence"/>
</dbReference>
<feature type="transmembrane region" description="Helical" evidence="1">
    <location>
        <begin position="33"/>
        <end position="53"/>
    </location>
</feature>
<sequence>MRLGITVTFLVMLLAAGGLWKLCGLEVEAVKRWPWTAIVLSAMPFAGIGFVRLKRLLTRI</sequence>
<keyword evidence="1" id="KW-0812">Transmembrane</keyword>
<evidence type="ECO:0000256" key="1">
    <source>
        <dbReference type="SAM" id="Phobius"/>
    </source>
</evidence>
<dbReference type="AlphaFoldDB" id="A0A9X2RJB9"/>
<keyword evidence="1" id="KW-1133">Transmembrane helix</keyword>
<dbReference type="EMBL" id="JANIBC010000008">
    <property type="protein sequence ID" value="MCQ8185776.1"/>
    <property type="molecule type" value="Genomic_DNA"/>
</dbReference>
<reference evidence="2" key="1">
    <citation type="submission" date="2022-07" db="EMBL/GenBank/DDBJ databases">
        <title>Parvularcula maris sp. nov., an algicidal bacterium isolated from seawater.</title>
        <authorList>
            <person name="Li F."/>
        </authorList>
    </citation>
    <scope>NUCLEOTIDE SEQUENCE</scope>
    <source>
        <strain evidence="2">BGMRC 0090</strain>
    </source>
</reference>
<evidence type="ECO:0000313" key="2">
    <source>
        <dbReference type="EMBL" id="MCQ8185776.1"/>
    </source>
</evidence>
<evidence type="ECO:0000313" key="3">
    <source>
        <dbReference type="Proteomes" id="UP001142610"/>
    </source>
</evidence>
<keyword evidence="1" id="KW-0472">Membrane</keyword>
<proteinExistence type="predicted"/>
<name>A0A9X2RJB9_9PROT</name>
<comment type="caution">
    <text evidence="2">The sequence shown here is derived from an EMBL/GenBank/DDBJ whole genome shotgun (WGS) entry which is preliminary data.</text>
</comment>
<organism evidence="2 3">
    <name type="scientific">Parvularcula maris</name>
    <dbReference type="NCBI Taxonomy" id="2965077"/>
    <lineage>
        <taxon>Bacteria</taxon>
        <taxon>Pseudomonadati</taxon>
        <taxon>Pseudomonadota</taxon>
        <taxon>Alphaproteobacteria</taxon>
        <taxon>Parvularculales</taxon>
        <taxon>Parvularculaceae</taxon>
        <taxon>Parvularcula</taxon>
    </lineage>
</organism>